<evidence type="ECO:0000313" key="1">
    <source>
        <dbReference type="EMBL" id="PYI05723.1"/>
    </source>
</evidence>
<accession>A0A319FFY7</accession>
<organism evidence="1 2">
    <name type="scientific">Aspergillus sclerotiicarbonarius (strain CBS 121057 / IBT 28362)</name>
    <dbReference type="NCBI Taxonomy" id="1448318"/>
    <lineage>
        <taxon>Eukaryota</taxon>
        <taxon>Fungi</taxon>
        <taxon>Dikarya</taxon>
        <taxon>Ascomycota</taxon>
        <taxon>Pezizomycotina</taxon>
        <taxon>Eurotiomycetes</taxon>
        <taxon>Eurotiomycetidae</taxon>
        <taxon>Eurotiales</taxon>
        <taxon>Aspergillaceae</taxon>
        <taxon>Aspergillus</taxon>
        <taxon>Aspergillus subgen. Circumdati</taxon>
    </lineage>
</organism>
<dbReference type="VEuPathDB" id="FungiDB:BO78DRAFT_139683"/>
<dbReference type="AlphaFoldDB" id="A0A319FFY7"/>
<protein>
    <submittedName>
        <fullName evidence="1">Uncharacterized protein</fullName>
    </submittedName>
</protein>
<name>A0A319FFY7_ASPSB</name>
<sequence length="162" mass="18663">MNFESLAICTWAGTTYSIRTFKGLRTAYTTERIKEYHDECDVFFIGDSLIDTHKILYALMHKYRKGPATFHRSTRAEETLAKSIMQSTCSRHPTVRLIIAMVSFQFCHRTPEDLRFHCFVETPDVPIRLQACNITRIALVMNKSPWIAQVSNGDSMDSHTQP</sequence>
<gene>
    <name evidence="1" type="ORF">BO78DRAFT_139683</name>
</gene>
<keyword evidence="2" id="KW-1185">Reference proteome</keyword>
<reference evidence="1 2" key="1">
    <citation type="submission" date="2018-02" db="EMBL/GenBank/DDBJ databases">
        <title>The genomes of Aspergillus section Nigri reveals drivers in fungal speciation.</title>
        <authorList>
            <consortium name="DOE Joint Genome Institute"/>
            <person name="Vesth T.C."/>
            <person name="Nybo J."/>
            <person name="Theobald S."/>
            <person name="Brandl J."/>
            <person name="Frisvad J.C."/>
            <person name="Nielsen K.F."/>
            <person name="Lyhne E.K."/>
            <person name="Kogle M.E."/>
            <person name="Kuo A."/>
            <person name="Riley R."/>
            <person name="Clum A."/>
            <person name="Nolan M."/>
            <person name="Lipzen A."/>
            <person name="Salamov A."/>
            <person name="Henrissat B."/>
            <person name="Wiebenga A."/>
            <person name="De vries R.P."/>
            <person name="Grigoriev I.V."/>
            <person name="Mortensen U.H."/>
            <person name="Andersen M.R."/>
            <person name="Baker S.E."/>
        </authorList>
    </citation>
    <scope>NUCLEOTIDE SEQUENCE [LARGE SCALE GENOMIC DNA]</scope>
    <source>
        <strain evidence="1 2">CBS 121057</strain>
    </source>
</reference>
<proteinExistence type="predicted"/>
<dbReference type="Proteomes" id="UP000248423">
    <property type="component" value="Unassembled WGS sequence"/>
</dbReference>
<evidence type="ECO:0000313" key="2">
    <source>
        <dbReference type="Proteomes" id="UP000248423"/>
    </source>
</evidence>
<dbReference type="EMBL" id="KZ826355">
    <property type="protein sequence ID" value="PYI05723.1"/>
    <property type="molecule type" value="Genomic_DNA"/>
</dbReference>